<dbReference type="PANTHER" id="PTHR35147">
    <property type="entry name" value="CHEMORECEPTOR GLUTAMINE DEAMIDASE CHED-RELATED"/>
    <property type="match status" value="1"/>
</dbReference>
<dbReference type="AlphaFoldDB" id="A0A1I1DE17"/>
<dbReference type="PANTHER" id="PTHR35147:SF2">
    <property type="entry name" value="CHEMORECEPTOR GLUTAMINE DEAMIDASE CHED-RELATED"/>
    <property type="match status" value="1"/>
</dbReference>
<comment type="catalytic activity">
    <reaction evidence="3">
        <text>L-glutaminyl-[protein] + H2O = L-glutamyl-[protein] + NH4(+)</text>
        <dbReference type="Rhea" id="RHEA:16441"/>
        <dbReference type="Rhea" id="RHEA-COMP:10207"/>
        <dbReference type="Rhea" id="RHEA-COMP:10208"/>
        <dbReference type="ChEBI" id="CHEBI:15377"/>
        <dbReference type="ChEBI" id="CHEBI:28938"/>
        <dbReference type="ChEBI" id="CHEBI:29973"/>
        <dbReference type="ChEBI" id="CHEBI:30011"/>
        <dbReference type="EC" id="3.5.1.44"/>
    </reaction>
</comment>
<dbReference type="GO" id="GO:0006935">
    <property type="term" value="P:chemotaxis"/>
    <property type="evidence" value="ECO:0007669"/>
    <property type="project" value="UniProtKB-UniRule"/>
</dbReference>
<gene>
    <name evidence="3" type="primary">cheD</name>
    <name evidence="4" type="ORF">SAMN04488094_10140</name>
</gene>
<dbReference type="HAMAP" id="MF_01440">
    <property type="entry name" value="CheD"/>
    <property type="match status" value="1"/>
</dbReference>
<dbReference type="Pfam" id="PF03975">
    <property type="entry name" value="CheD"/>
    <property type="match status" value="1"/>
</dbReference>
<dbReference type="SUPFAM" id="SSF64438">
    <property type="entry name" value="CNF1/YfiH-like putative cysteine hydrolases"/>
    <property type="match status" value="1"/>
</dbReference>
<dbReference type="GO" id="GO:0050568">
    <property type="term" value="F:protein-glutamine glutaminase activity"/>
    <property type="evidence" value="ECO:0007669"/>
    <property type="project" value="UniProtKB-UniRule"/>
</dbReference>
<comment type="function">
    <text evidence="3">Probably deamidates glutamine residues to glutamate on methyl-accepting chemotaxis receptors (MCPs), playing an important role in chemotaxis.</text>
</comment>
<comment type="similarity">
    <text evidence="3">Belongs to the CheD family.</text>
</comment>
<evidence type="ECO:0000313" key="4">
    <source>
        <dbReference type="EMBL" id="SFB70783.1"/>
    </source>
</evidence>
<keyword evidence="2 3" id="KW-0378">Hydrolase</keyword>
<dbReference type="Gene3D" id="3.30.1330.200">
    <property type="match status" value="1"/>
</dbReference>
<dbReference type="EC" id="3.5.1.44" evidence="3"/>
<dbReference type="CDD" id="cd16352">
    <property type="entry name" value="CheD"/>
    <property type="match status" value="1"/>
</dbReference>
<evidence type="ECO:0000256" key="2">
    <source>
        <dbReference type="ARBA" id="ARBA00022801"/>
    </source>
</evidence>
<keyword evidence="1 3" id="KW-0145">Chemotaxis</keyword>
<evidence type="ECO:0000256" key="3">
    <source>
        <dbReference type="HAMAP-Rule" id="MF_01440"/>
    </source>
</evidence>
<sequence>MMEPSDTVVHVGQGEMAVSDCADTMLSTVLGSCVTACIRDPMRKIGGMNHILLPDGVESDVRRQLYGTNSMELLINRLLHGGADRRRLEAKVFGGARLIAGLSDVGQRNCDFVLAFCAREGIPVTASSLGGTAARRVQFWPHMGKARQRLVPTSMVDERKQPREISPLSDVELFA</sequence>
<dbReference type="InterPro" id="IPR005659">
    <property type="entry name" value="Chemorcpt_Glu_NH3ase_CheD"/>
</dbReference>
<dbReference type="InterPro" id="IPR011324">
    <property type="entry name" value="Cytotoxic_necrot_fac-like_cat"/>
</dbReference>
<dbReference type="InterPro" id="IPR038592">
    <property type="entry name" value="CheD-like_sf"/>
</dbReference>
<keyword evidence="5" id="KW-1185">Reference proteome</keyword>
<name>A0A1I1DE17_9RHOB</name>
<dbReference type="Proteomes" id="UP000198728">
    <property type="component" value="Unassembled WGS sequence"/>
</dbReference>
<proteinExistence type="inferred from homology"/>
<reference evidence="4 5" key="1">
    <citation type="submission" date="2016-10" db="EMBL/GenBank/DDBJ databases">
        <authorList>
            <person name="de Groot N.N."/>
        </authorList>
    </citation>
    <scope>NUCLEOTIDE SEQUENCE [LARGE SCALE GENOMIC DNA]</scope>
    <source>
        <strain evidence="4 5">DSM 19548</strain>
    </source>
</reference>
<dbReference type="OrthoDB" id="9807202at2"/>
<dbReference type="STRING" id="441112.SAMN04488094_10140"/>
<protein>
    <recommendedName>
        <fullName evidence="3">Probable chemoreceptor glutamine deamidase CheD</fullName>
        <ecNumber evidence="3">3.5.1.44</ecNumber>
    </recommendedName>
</protein>
<evidence type="ECO:0000313" key="5">
    <source>
        <dbReference type="Proteomes" id="UP000198728"/>
    </source>
</evidence>
<dbReference type="RefSeq" id="WP_093358309.1">
    <property type="nucleotide sequence ID" value="NZ_FOLG01000001.1"/>
</dbReference>
<evidence type="ECO:0000256" key="1">
    <source>
        <dbReference type="ARBA" id="ARBA00022500"/>
    </source>
</evidence>
<dbReference type="EMBL" id="FOLG01000001">
    <property type="protein sequence ID" value="SFB70783.1"/>
    <property type="molecule type" value="Genomic_DNA"/>
</dbReference>
<accession>A0A1I1DE17</accession>
<organism evidence="4 5">
    <name type="scientific">Tropicimonas isoalkanivorans</name>
    <dbReference type="NCBI Taxonomy" id="441112"/>
    <lineage>
        <taxon>Bacteria</taxon>
        <taxon>Pseudomonadati</taxon>
        <taxon>Pseudomonadota</taxon>
        <taxon>Alphaproteobacteria</taxon>
        <taxon>Rhodobacterales</taxon>
        <taxon>Roseobacteraceae</taxon>
        <taxon>Tropicimonas</taxon>
    </lineage>
</organism>